<organism evidence="1 2">
    <name type="scientific">Thermococcus aggregans</name>
    <dbReference type="NCBI Taxonomy" id="110163"/>
    <lineage>
        <taxon>Archaea</taxon>
        <taxon>Methanobacteriati</taxon>
        <taxon>Methanobacteriota</taxon>
        <taxon>Thermococci</taxon>
        <taxon>Thermococcales</taxon>
        <taxon>Thermococcaceae</taxon>
        <taxon>Thermococcus</taxon>
    </lineage>
</organism>
<evidence type="ECO:0000313" key="1">
    <source>
        <dbReference type="EMBL" id="USS40715.1"/>
    </source>
</evidence>
<dbReference type="RefSeq" id="WP_253304667.1">
    <property type="nucleotide sequence ID" value="NZ_CP099582.1"/>
</dbReference>
<dbReference type="Proteomes" id="UP001055732">
    <property type="component" value="Chromosome"/>
</dbReference>
<protein>
    <submittedName>
        <fullName evidence="1">Uncharacterized protein</fullName>
    </submittedName>
</protein>
<proteinExistence type="predicted"/>
<name>A0A9E7MXM7_THEAG</name>
<dbReference type="KEGG" id="tagg:NF865_00285"/>
<reference evidence="1" key="2">
    <citation type="submission" date="2022-06" db="EMBL/GenBank/DDBJ databases">
        <authorList>
            <person name="Park Y.-J."/>
        </authorList>
    </citation>
    <scope>NUCLEOTIDE SEQUENCE</scope>
    <source>
        <strain evidence="1">TY</strain>
    </source>
</reference>
<gene>
    <name evidence="1" type="ORF">NF865_00285</name>
</gene>
<accession>A0A9E7MXM7</accession>
<reference evidence="1" key="1">
    <citation type="journal article" date="1998" name="Int. J. Syst. Bacteriol. 48 Pt">
        <title>Thermococcus guaymasensis sp. nov. and Thermococcus aggregans sp. nov., two novel thermophilic archaea isolated from the Guaymas Basin hydrothermal vent site.</title>
        <authorList>
            <person name="Canganella F."/>
            <person name="Jones W.J."/>
            <person name="Gambacorta A."/>
            <person name="Antranikian G."/>
        </authorList>
    </citation>
    <scope>NUCLEOTIDE SEQUENCE</scope>
    <source>
        <strain evidence="1">TY</strain>
    </source>
</reference>
<keyword evidence="2" id="KW-1185">Reference proteome</keyword>
<sequence length="53" mass="6086">MKFISCGVAADNKNLAIQLSGLIAENRRLRKILGKEERDYTSIEKLIRYYLGL</sequence>
<dbReference type="AlphaFoldDB" id="A0A9E7MXM7"/>
<evidence type="ECO:0000313" key="2">
    <source>
        <dbReference type="Proteomes" id="UP001055732"/>
    </source>
</evidence>
<dbReference type="EMBL" id="CP099582">
    <property type="protein sequence ID" value="USS40715.1"/>
    <property type="molecule type" value="Genomic_DNA"/>
</dbReference>